<feature type="transmembrane region" description="Helical" evidence="1">
    <location>
        <begin position="40"/>
        <end position="57"/>
    </location>
</feature>
<comment type="caution">
    <text evidence="2">The sequence shown here is derived from an EMBL/GenBank/DDBJ whole genome shotgun (WGS) entry which is preliminary data.</text>
</comment>
<protein>
    <submittedName>
        <fullName evidence="2">Uncharacterized protein</fullName>
    </submittedName>
</protein>
<keyword evidence="1" id="KW-0812">Transmembrane</keyword>
<dbReference type="AlphaFoldDB" id="A0A2H0U922"/>
<proteinExistence type="predicted"/>
<reference evidence="3" key="1">
    <citation type="submission" date="2017-09" db="EMBL/GenBank/DDBJ databases">
        <title>Depth-based differentiation of microbial function through sediment-hosted aquifers and enrichment of novel symbionts in the deep terrestrial subsurface.</title>
        <authorList>
            <person name="Probst A.J."/>
            <person name="Ladd B."/>
            <person name="Jarett J.K."/>
            <person name="Geller-Mcgrath D.E."/>
            <person name="Sieber C.M.K."/>
            <person name="Emerson J.B."/>
            <person name="Anantharaman K."/>
            <person name="Thomas B.C."/>
            <person name="Malmstrom R."/>
            <person name="Stieglmeier M."/>
            <person name="Klingl A."/>
            <person name="Woyke T."/>
            <person name="Ryan C.M."/>
            <person name="Banfield J.F."/>
        </authorList>
    </citation>
    <scope>NUCLEOTIDE SEQUENCE [LARGE SCALE GENOMIC DNA]</scope>
</reference>
<evidence type="ECO:0000256" key="1">
    <source>
        <dbReference type="SAM" id="Phobius"/>
    </source>
</evidence>
<sequence length="97" mass="10732">MKRLNPRFFLGVVLGLIMTSPAIMSFGKEDYDASVSYRNVASGLSFVTIWVATVYSVRRPHTRLGIAWATTPVWLGFAVGVGLITLECLAILAHRYL</sequence>
<gene>
    <name evidence="2" type="ORF">COU19_03390</name>
</gene>
<evidence type="ECO:0000313" key="3">
    <source>
        <dbReference type="Proteomes" id="UP000230179"/>
    </source>
</evidence>
<evidence type="ECO:0000313" key="2">
    <source>
        <dbReference type="EMBL" id="PIR82897.1"/>
    </source>
</evidence>
<keyword evidence="1" id="KW-0472">Membrane</keyword>
<accession>A0A2H0U922</accession>
<dbReference type="EMBL" id="PFBL01000025">
    <property type="protein sequence ID" value="PIR82897.1"/>
    <property type="molecule type" value="Genomic_DNA"/>
</dbReference>
<organism evidence="2 3">
    <name type="scientific">Candidatus Kaiserbacteria bacterium CG10_big_fil_rev_8_21_14_0_10_56_12</name>
    <dbReference type="NCBI Taxonomy" id="1974611"/>
    <lineage>
        <taxon>Bacteria</taxon>
        <taxon>Candidatus Kaiseribacteriota</taxon>
    </lineage>
</organism>
<name>A0A2H0U922_9BACT</name>
<feature type="transmembrane region" description="Helical" evidence="1">
    <location>
        <begin position="69"/>
        <end position="93"/>
    </location>
</feature>
<keyword evidence="1" id="KW-1133">Transmembrane helix</keyword>
<dbReference type="Proteomes" id="UP000230179">
    <property type="component" value="Unassembled WGS sequence"/>
</dbReference>